<feature type="compositionally biased region" description="Polar residues" evidence="1">
    <location>
        <begin position="597"/>
        <end position="623"/>
    </location>
</feature>
<dbReference type="OrthoDB" id="3259825at2759"/>
<feature type="region of interest" description="Disordered" evidence="1">
    <location>
        <begin position="1483"/>
        <end position="1502"/>
    </location>
</feature>
<feature type="compositionally biased region" description="Polar residues" evidence="1">
    <location>
        <begin position="974"/>
        <end position="983"/>
    </location>
</feature>
<feature type="region of interest" description="Disordered" evidence="1">
    <location>
        <begin position="104"/>
        <end position="152"/>
    </location>
</feature>
<feature type="compositionally biased region" description="Low complexity" evidence="1">
    <location>
        <begin position="1156"/>
        <end position="1167"/>
    </location>
</feature>
<evidence type="ECO:0000313" key="3">
    <source>
        <dbReference type="Proteomes" id="UP000759537"/>
    </source>
</evidence>
<feature type="compositionally biased region" description="Basic and acidic residues" evidence="1">
    <location>
        <begin position="908"/>
        <end position="921"/>
    </location>
</feature>
<evidence type="ECO:0000256" key="1">
    <source>
        <dbReference type="SAM" id="MobiDB-lite"/>
    </source>
</evidence>
<feature type="region of interest" description="Disordered" evidence="1">
    <location>
        <begin position="518"/>
        <end position="541"/>
    </location>
</feature>
<feature type="compositionally biased region" description="Basic and acidic residues" evidence="1">
    <location>
        <begin position="1"/>
        <end position="14"/>
    </location>
</feature>
<evidence type="ECO:0000313" key="2">
    <source>
        <dbReference type="EMBL" id="KAF8479081.1"/>
    </source>
</evidence>
<feature type="compositionally biased region" description="Low complexity" evidence="1">
    <location>
        <begin position="106"/>
        <end position="142"/>
    </location>
</feature>
<accession>A0A9P5MUK0</accession>
<feature type="compositionally biased region" description="Low complexity" evidence="1">
    <location>
        <begin position="18"/>
        <end position="32"/>
    </location>
</feature>
<feature type="compositionally biased region" description="Polar residues" evidence="1">
    <location>
        <begin position="1340"/>
        <end position="1350"/>
    </location>
</feature>
<feature type="region of interest" description="Disordered" evidence="1">
    <location>
        <begin position="1"/>
        <end position="41"/>
    </location>
</feature>
<dbReference type="Proteomes" id="UP000759537">
    <property type="component" value="Unassembled WGS sequence"/>
</dbReference>
<feature type="compositionally biased region" description="Pro residues" evidence="1">
    <location>
        <begin position="1142"/>
        <end position="1155"/>
    </location>
</feature>
<feature type="compositionally biased region" description="Polar residues" evidence="1">
    <location>
        <begin position="1200"/>
        <end position="1220"/>
    </location>
</feature>
<feature type="compositionally biased region" description="Basic and acidic residues" evidence="1">
    <location>
        <begin position="523"/>
        <end position="533"/>
    </location>
</feature>
<feature type="compositionally biased region" description="Basic and acidic residues" evidence="1">
    <location>
        <begin position="198"/>
        <end position="212"/>
    </location>
</feature>
<feature type="compositionally biased region" description="Polar residues" evidence="1">
    <location>
        <begin position="1119"/>
        <end position="1128"/>
    </location>
</feature>
<feature type="region of interest" description="Disordered" evidence="1">
    <location>
        <begin position="166"/>
        <end position="225"/>
    </location>
</feature>
<feature type="region of interest" description="Disordered" evidence="1">
    <location>
        <begin position="584"/>
        <end position="649"/>
    </location>
</feature>
<feature type="compositionally biased region" description="Polar residues" evidence="1">
    <location>
        <begin position="460"/>
        <end position="482"/>
    </location>
</feature>
<protein>
    <submittedName>
        <fullName evidence="2">Uncharacterized protein</fullName>
    </submittedName>
</protein>
<feature type="compositionally biased region" description="Polar residues" evidence="1">
    <location>
        <begin position="180"/>
        <end position="197"/>
    </location>
</feature>
<comment type="caution">
    <text evidence="2">The sequence shown here is derived from an EMBL/GenBank/DDBJ whole genome shotgun (WGS) entry which is preliminary data.</text>
</comment>
<feature type="compositionally biased region" description="Polar residues" evidence="1">
    <location>
        <begin position="1245"/>
        <end position="1254"/>
    </location>
</feature>
<feature type="compositionally biased region" description="Low complexity" evidence="1">
    <location>
        <begin position="1234"/>
        <end position="1244"/>
    </location>
</feature>
<feature type="compositionally biased region" description="Low complexity" evidence="1">
    <location>
        <begin position="364"/>
        <end position="377"/>
    </location>
</feature>
<feature type="compositionally biased region" description="Polar residues" evidence="1">
    <location>
        <begin position="296"/>
        <end position="309"/>
    </location>
</feature>
<reference evidence="2" key="2">
    <citation type="journal article" date="2020" name="Nat. Commun.">
        <title>Large-scale genome sequencing of mycorrhizal fungi provides insights into the early evolution of symbiotic traits.</title>
        <authorList>
            <person name="Miyauchi S."/>
            <person name="Kiss E."/>
            <person name="Kuo A."/>
            <person name="Drula E."/>
            <person name="Kohler A."/>
            <person name="Sanchez-Garcia M."/>
            <person name="Morin E."/>
            <person name="Andreopoulos B."/>
            <person name="Barry K.W."/>
            <person name="Bonito G."/>
            <person name="Buee M."/>
            <person name="Carver A."/>
            <person name="Chen C."/>
            <person name="Cichocki N."/>
            <person name="Clum A."/>
            <person name="Culley D."/>
            <person name="Crous P.W."/>
            <person name="Fauchery L."/>
            <person name="Girlanda M."/>
            <person name="Hayes R.D."/>
            <person name="Keri Z."/>
            <person name="LaButti K."/>
            <person name="Lipzen A."/>
            <person name="Lombard V."/>
            <person name="Magnuson J."/>
            <person name="Maillard F."/>
            <person name="Murat C."/>
            <person name="Nolan M."/>
            <person name="Ohm R.A."/>
            <person name="Pangilinan J."/>
            <person name="Pereira M.F."/>
            <person name="Perotto S."/>
            <person name="Peter M."/>
            <person name="Pfister S."/>
            <person name="Riley R."/>
            <person name="Sitrit Y."/>
            <person name="Stielow J.B."/>
            <person name="Szollosi G."/>
            <person name="Zifcakova L."/>
            <person name="Stursova M."/>
            <person name="Spatafora J.W."/>
            <person name="Tedersoo L."/>
            <person name="Vaario L.M."/>
            <person name="Yamada A."/>
            <person name="Yan M."/>
            <person name="Wang P."/>
            <person name="Xu J."/>
            <person name="Bruns T."/>
            <person name="Baldrian P."/>
            <person name="Vilgalys R."/>
            <person name="Dunand C."/>
            <person name="Henrissat B."/>
            <person name="Grigoriev I.V."/>
            <person name="Hibbett D."/>
            <person name="Nagy L.G."/>
            <person name="Martin F.M."/>
        </authorList>
    </citation>
    <scope>NUCLEOTIDE SEQUENCE</scope>
    <source>
        <strain evidence="2">Prilba</strain>
    </source>
</reference>
<feature type="region of interest" description="Disordered" evidence="1">
    <location>
        <begin position="748"/>
        <end position="778"/>
    </location>
</feature>
<feature type="compositionally biased region" description="Basic and acidic residues" evidence="1">
    <location>
        <begin position="1079"/>
        <end position="1090"/>
    </location>
</feature>
<gene>
    <name evidence="2" type="ORF">DFH94DRAFT_39374</name>
</gene>
<feature type="compositionally biased region" description="Polar residues" evidence="1">
    <location>
        <begin position="875"/>
        <end position="907"/>
    </location>
</feature>
<feature type="compositionally biased region" description="Polar residues" evidence="1">
    <location>
        <begin position="765"/>
        <end position="778"/>
    </location>
</feature>
<feature type="compositionally biased region" description="Low complexity" evidence="1">
    <location>
        <begin position="1094"/>
        <end position="1104"/>
    </location>
</feature>
<feature type="region of interest" description="Disordered" evidence="1">
    <location>
        <begin position="257"/>
        <end position="501"/>
    </location>
</feature>
<feature type="compositionally biased region" description="Polar residues" evidence="1">
    <location>
        <begin position="383"/>
        <end position="394"/>
    </location>
</feature>
<feature type="compositionally biased region" description="Polar residues" evidence="1">
    <location>
        <begin position="213"/>
        <end position="225"/>
    </location>
</feature>
<reference evidence="2" key="1">
    <citation type="submission" date="2019-10" db="EMBL/GenBank/DDBJ databases">
        <authorList>
            <consortium name="DOE Joint Genome Institute"/>
            <person name="Kuo A."/>
            <person name="Miyauchi S."/>
            <person name="Kiss E."/>
            <person name="Drula E."/>
            <person name="Kohler A."/>
            <person name="Sanchez-Garcia M."/>
            <person name="Andreopoulos B."/>
            <person name="Barry K.W."/>
            <person name="Bonito G."/>
            <person name="Buee M."/>
            <person name="Carver A."/>
            <person name="Chen C."/>
            <person name="Cichocki N."/>
            <person name="Clum A."/>
            <person name="Culley D."/>
            <person name="Crous P.W."/>
            <person name="Fauchery L."/>
            <person name="Girlanda M."/>
            <person name="Hayes R."/>
            <person name="Keri Z."/>
            <person name="LaButti K."/>
            <person name="Lipzen A."/>
            <person name="Lombard V."/>
            <person name="Magnuson J."/>
            <person name="Maillard F."/>
            <person name="Morin E."/>
            <person name="Murat C."/>
            <person name="Nolan M."/>
            <person name="Ohm R."/>
            <person name="Pangilinan J."/>
            <person name="Pereira M."/>
            <person name="Perotto S."/>
            <person name="Peter M."/>
            <person name="Riley R."/>
            <person name="Sitrit Y."/>
            <person name="Stielow B."/>
            <person name="Szollosi G."/>
            <person name="Zifcakova L."/>
            <person name="Stursova M."/>
            <person name="Spatafora J.W."/>
            <person name="Tedersoo L."/>
            <person name="Vaario L.-M."/>
            <person name="Yamada A."/>
            <person name="Yan M."/>
            <person name="Wang P."/>
            <person name="Xu J."/>
            <person name="Bruns T."/>
            <person name="Baldrian P."/>
            <person name="Vilgalys R."/>
            <person name="Henrissat B."/>
            <person name="Grigoriev I.V."/>
            <person name="Hibbett D."/>
            <person name="Nagy L.G."/>
            <person name="Martin F.M."/>
        </authorList>
    </citation>
    <scope>NUCLEOTIDE SEQUENCE</scope>
    <source>
        <strain evidence="2">Prilba</strain>
    </source>
</reference>
<feature type="compositionally biased region" description="Polar residues" evidence="1">
    <location>
        <begin position="490"/>
        <end position="501"/>
    </location>
</feature>
<feature type="compositionally biased region" description="Basic and acidic residues" evidence="1">
    <location>
        <begin position="938"/>
        <end position="950"/>
    </location>
</feature>
<feature type="compositionally biased region" description="Polar residues" evidence="1">
    <location>
        <begin position="640"/>
        <end position="649"/>
    </location>
</feature>
<organism evidence="2 3">
    <name type="scientific">Russula ochroleuca</name>
    <dbReference type="NCBI Taxonomy" id="152965"/>
    <lineage>
        <taxon>Eukaryota</taxon>
        <taxon>Fungi</taxon>
        <taxon>Dikarya</taxon>
        <taxon>Basidiomycota</taxon>
        <taxon>Agaricomycotina</taxon>
        <taxon>Agaricomycetes</taxon>
        <taxon>Russulales</taxon>
        <taxon>Russulaceae</taxon>
        <taxon>Russula</taxon>
    </lineage>
</organism>
<keyword evidence="3" id="KW-1185">Reference proteome</keyword>
<proteinExistence type="predicted"/>
<feature type="compositionally biased region" description="Polar residues" evidence="1">
    <location>
        <begin position="1010"/>
        <end position="1034"/>
    </location>
</feature>
<feature type="region of interest" description="Disordered" evidence="1">
    <location>
        <begin position="999"/>
        <end position="1169"/>
    </location>
</feature>
<feature type="region of interest" description="Disordered" evidence="1">
    <location>
        <begin position="1200"/>
        <end position="1358"/>
    </location>
</feature>
<feature type="region of interest" description="Disordered" evidence="1">
    <location>
        <begin position="797"/>
        <end position="983"/>
    </location>
</feature>
<feature type="compositionally biased region" description="Polar residues" evidence="1">
    <location>
        <begin position="818"/>
        <end position="828"/>
    </location>
</feature>
<name>A0A9P5MUK0_9AGAM</name>
<dbReference type="EMBL" id="WHVB01000010">
    <property type="protein sequence ID" value="KAF8479081.1"/>
    <property type="molecule type" value="Genomic_DNA"/>
</dbReference>
<sequence length="1570" mass="167284">MRRFRNWSDPKRSAIPESLRSSTASHTSTHPSGPLPALPVGDFRTSLILPDLSRRFTVLRAASGDPVSLDDLKSKLANQRARGAENYLSEEETDMFLQTLGRIRSKPSVSSTSSDSTHSPARGSVRSTETTTSSATSTSGSTKRYSNNMFGSGKFRDHTYLRSVAKERAGKGGAGKRSGVNSSTSGRFYKASDTSIPEETHTDSEPSAHDSDTTPLASGVESSASELEQGIVKTFQRGHLRRASLALDEVIREFEEKVDGDGDGDGDDKILIPRSPAPERASSLKSISKVDKPRSVPSTETNVFETGTAVSPDPPTQDAALFRSTPSPYPRAETSPTPRLPGYIPGMPRPMTPRDANFDLDEVSPSSSSTPRATSPRIPITDRATSPTFASSSVLRRDSTRQHRAASPQLTNPGTPIATLLSGVNGRFTPDRSHSPDGPSVDFGNPVDSSLLGRRRPVSPYSQGTYQSMTVSSRPTTPSNVTWKAPASPGSGNASGQNRSGSVMGFSDIDFAVSGLPSQVRNGFDRPSMHTRNDSNMSSSDLHEVIAQLSRSGSLVGSRSLRSPALPDSPLFESVVQSTGAFTLSKRGQPPSLGSDIGSSPPGNAALRSSTPTQYPSRSSASPVFSDHDTSRSSRRGSHQAASSPFTLNQSQTLVLSPLANSSRSSLESAGSSYHTWEDKQDRTIPRVAALEPQPPAWHDLSNKAGELSSTADGNVEEIVQQYSGLNKGDFVAIQERLLFAAKLKAEVPEPRERRNSLRRRRPSASQSQGSPPRAMSPQNVLKASALLDSVVDSIQAPRSKHSSALSELRTDTDAVVDSSTEPEPSSATRRKNALARALFGASDSDQSLTSPSPLPTDEANTGSDLLAERPPLVESSSSALSLHETLSPSSPSVNAGVITSSSSSTEQPDKQQELTKEVQRRTQAAMADLNRMPSNAKVHDASQRRRVERGQISGPKLVSASTSVDTIPVRSPSAASGQLSAVQNQSLNSNKFGTRFKKIRGSLRAKPTLPTSDGSTQYPAELSSGNGDRSLASTPDGPPPFSAAEPSRSKLAIASPAATVATTGPGLKGFVSRFLRPRSGETPDPERRKQWPSSSASLATTSSYFAHQQSERNPDMDVSQQVSQSAPPDNKSFRPDTPVSPDSPSPHKPPPSAPPVTSSVPDPSAARAVDEGALRQFIDAANNLGLDQDALTELLARSSSVGPRLTTQSSKHLSTTSVDRSGYGKSDPPLSGPAPLSAAGSSANRSLVQSPQRPSGEIIEKAPIRKPLARNATTSEDAKSTIVRRTLIFPSEARQSTPEPGMGLRKSSSTRRRRSTSAASMLSNRSLHDRVPTPPPPKSSTARRFSAEQSPPMPHIPSSLLAQTEAISAPQSAPAVPLEKSNSAYESLYEMYTGDVKPAISVTADVQPPDTPASVSNPSMPHNLEPGTAVEVLELANGETIWSIVNGLRDDDEESFYGNRASFVSEYSLRDEGVQVFFKEHGRTGSKDSQSSFLSRKKATQAAKRPDTKVFFSSSAQIGRLIDNLSHGADSGSFNILPSANDATSFQPDPPHWTVEERLEHMLNSLASP</sequence>